<reference evidence="2" key="1">
    <citation type="submission" date="2012-08" db="EMBL/GenBank/DDBJ databases">
        <title>The Genome Sequence of Wuchereria bancrofti.</title>
        <authorList>
            <person name="Nutman T.B."/>
            <person name="Fink D.L."/>
            <person name="Russ C."/>
            <person name="Young S."/>
            <person name="Zeng Q."/>
            <person name="Koehrsen M."/>
            <person name="Alvarado L."/>
            <person name="Berlin A."/>
            <person name="Chapman S.B."/>
            <person name="Chen Z."/>
            <person name="Freedman E."/>
            <person name="Gellesch M."/>
            <person name="Goldberg J."/>
            <person name="Griggs A."/>
            <person name="Gujja S."/>
            <person name="Heilman E.R."/>
            <person name="Heiman D."/>
            <person name="Hepburn T."/>
            <person name="Howarth C."/>
            <person name="Jen D."/>
            <person name="Larson L."/>
            <person name="Lewis B."/>
            <person name="Mehta T."/>
            <person name="Park D."/>
            <person name="Pearson M."/>
            <person name="Roberts A."/>
            <person name="Saif S."/>
            <person name="Shea T."/>
            <person name="Shenoy N."/>
            <person name="Sisk P."/>
            <person name="Stolte C."/>
            <person name="Sykes S."/>
            <person name="Walk T."/>
            <person name="White J."/>
            <person name="Yandava C."/>
            <person name="Haas B."/>
            <person name="Henn M.R."/>
            <person name="Nusbaum C."/>
            <person name="Birren B."/>
        </authorList>
    </citation>
    <scope>NUCLEOTIDE SEQUENCE [LARGE SCALE GENOMIC DNA]</scope>
    <source>
        <strain evidence="2">NA</strain>
    </source>
</reference>
<comment type="caution">
    <text evidence="1">The sequence shown here is derived from an EMBL/GenBank/DDBJ whole genome shotgun (WGS) entry which is preliminary data.</text>
</comment>
<dbReference type="AlphaFoldDB" id="J9EPF1"/>
<gene>
    <name evidence="1" type="ORF">WUBG_11926</name>
</gene>
<dbReference type="Proteomes" id="UP000004810">
    <property type="component" value="Unassembled WGS sequence"/>
</dbReference>
<accession>J9EPF1</accession>
<proteinExistence type="predicted"/>
<evidence type="ECO:0000313" key="1">
    <source>
        <dbReference type="EMBL" id="EJW77164.1"/>
    </source>
</evidence>
<organism evidence="1 2">
    <name type="scientific">Wuchereria bancrofti</name>
    <dbReference type="NCBI Taxonomy" id="6293"/>
    <lineage>
        <taxon>Eukaryota</taxon>
        <taxon>Metazoa</taxon>
        <taxon>Ecdysozoa</taxon>
        <taxon>Nematoda</taxon>
        <taxon>Chromadorea</taxon>
        <taxon>Rhabditida</taxon>
        <taxon>Spirurina</taxon>
        <taxon>Spiruromorpha</taxon>
        <taxon>Filarioidea</taxon>
        <taxon>Onchocercidae</taxon>
        <taxon>Wuchereria</taxon>
    </lineage>
</organism>
<name>J9EPF1_WUCBA</name>
<sequence>MCADFSSNFYVDLVLQLFLCLRKNMGEPEDVDAMLEEALDKIEDSDRNYGHGHAEPMAALIRGELMKQEEPSGEK</sequence>
<evidence type="ECO:0000313" key="2">
    <source>
        <dbReference type="Proteomes" id="UP000004810"/>
    </source>
</evidence>
<dbReference type="EMBL" id="ADBV01008119">
    <property type="protein sequence ID" value="EJW77164.1"/>
    <property type="molecule type" value="Genomic_DNA"/>
</dbReference>
<protein>
    <submittedName>
        <fullName evidence="1">Uncharacterized protein</fullName>
    </submittedName>
</protein>